<proteinExistence type="predicted"/>
<evidence type="ECO:0000313" key="2">
    <source>
        <dbReference type="Proteomes" id="UP001632037"/>
    </source>
</evidence>
<protein>
    <submittedName>
        <fullName evidence="1">Uncharacterized protein</fullName>
    </submittedName>
</protein>
<sequence length="82" mass="8660">MASARAASKEVGMSKIDVVTETDAVLTVGGRGTVEAAVKGVAPPFSSPVLTLRWSPVASSMVSGKQDMTSWFVLFVRFDLVQ</sequence>
<comment type="caution">
    <text evidence="1">The sequence shown here is derived from an EMBL/GenBank/DDBJ whole genome shotgun (WGS) entry which is preliminary data.</text>
</comment>
<dbReference type="EMBL" id="JBIMZQ010000018">
    <property type="protein sequence ID" value="KAL3665946.1"/>
    <property type="molecule type" value="Genomic_DNA"/>
</dbReference>
<reference evidence="1 2" key="1">
    <citation type="submission" date="2024-09" db="EMBL/GenBank/DDBJ databases">
        <title>Genome sequencing and assembly of Phytophthora oleae, isolate VK10A, causative agent of rot of olive drupes.</title>
        <authorList>
            <person name="Conti Taguali S."/>
            <person name="Riolo M."/>
            <person name="La Spada F."/>
            <person name="Cacciola S.O."/>
            <person name="Dionisio G."/>
        </authorList>
    </citation>
    <scope>NUCLEOTIDE SEQUENCE [LARGE SCALE GENOMIC DNA]</scope>
    <source>
        <strain evidence="1 2">VK10A</strain>
    </source>
</reference>
<dbReference type="Proteomes" id="UP001632037">
    <property type="component" value="Unassembled WGS sequence"/>
</dbReference>
<keyword evidence="2" id="KW-1185">Reference proteome</keyword>
<dbReference type="AlphaFoldDB" id="A0ABD3FHP6"/>
<gene>
    <name evidence="1" type="ORF">V7S43_008745</name>
</gene>
<name>A0ABD3FHP6_9STRA</name>
<evidence type="ECO:0000313" key="1">
    <source>
        <dbReference type="EMBL" id="KAL3665946.1"/>
    </source>
</evidence>
<accession>A0ABD3FHP6</accession>
<organism evidence="1 2">
    <name type="scientific">Phytophthora oleae</name>
    <dbReference type="NCBI Taxonomy" id="2107226"/>
    <lineage>
        <taxon>Eukaryota</taxon>
        <taxon>Sar</taxon>
        <taxon>Stramenopiles</taxon>
        <taxon>Oomycota</taxon>
        <taxon>Peronosporomycetes</taxon>
        <taxon>Peronosporales</taxon>
        <taxon>Peronosporaceae</taxon>
        <taxon>Phytophthora</taxon>
    </lineage>
</organism>